<protein>
    <recommendedName>
        <fullName evidence="16">Double-strand break repair protein</fullName>
    </recommendedName>
</protein>
<dbReference type="GO" id="GO:0030870">
    <property type="term" value="C:Mre11 complex"/>
    <property type="evidence" value="ECO:0007669"/>
    <property type="project" value="UniProtKB-UniRule"/>
</dbReference>
<evidence type="ECO:0000256" key="7">
    <source>
        <dbReference type="ARBA" id="ARBA00022723"/>
    </source>
</evidence>
<dbReference type="CDD" id="cd00840">
    <property type="entry name" value="MPP_Mre11_N"/>
    <property type="match status" value="1"/>
</dbReference>
<evidence type="ECO:0000313" key="22">
    <source>
        <dbReference type="Proteomes" id="UP001187531"/>
    </source>
</evidence>
<feature type="active site" description="Proton donor" evidence="17">
    <location>
        <position position="152"/>
    </location>
</feature>
<dbReference type="PANTHER" id="PTHR10139">
    <property type="entry name" value="DOUBLE-STRAND BREAK REPAIR PROTEIN MRE11"/>
    <property type="match status" value="1"/>
</dbReference>
<evidence type="ECO:0000256" key="15">
    <source>
        <dbReference type="ARBA" id="ARBA00023254"/>
    </source>
</evidence>
<comment type="similarity">
    <text evidence="4 16 18">Belongs to the MRE11/RAD32 family.</text>
</comment>
<evidence type="ECO:0000256" key="19">
    <source>
        <dbReference type="SAM" id="MobiDB-lite"/>
    </source>
</evidence>
<dbReference type="GO" id="GO:0000724">
    <property type="term" value="P:double-strand break repair via homologous recombination"/>
    <property type="evidence" value="ECO:0007669"/>
    <property type="project" value="TreeGrafter"/>
</dbReference>
<dbReference type="Pfam" id="PF04152">
    <property type="entry name" value="Mre11_DNA_bind"/>
    <property type="match status" value="1"/>
</dbReference>
<dbReference type="PANTHER" id="PTHR10139:SF1">
    <property type="entry name" value="DOUBLE-STRAND BREAK REPAIR PROTEIN MRE11"/>
    <property type="match status" value="1"/>
</dbReference>
<dbReference type="Gene3D" id="3.60.21.10">
    <property type="match status" value="1"/>
</dbReference>
<keyword evidence="11 16" id="KW-0269">Exonuclease</keyword>
<evidence type="ECO:0000256" key="12">
    <source>
        <dbReference type="ARBA" id="ARBA00023204"/>
    </source>
</evidence>
<comment type="caution">
    <text evidence="21">The sequence shown here is derived from an EMBL/GenBank/DDBJ whole genome shotgun (WGS) entry which is preliminary data.</text>
</comment>
<comment type="cofactor">
    <cofactor evidence="1 16">
        <name>Mn(2+)</name>
        <dbReference type="ChEBI" id="CHEBI:29035"/>
    </cofactor>
</comment>
<evidence type="ECO:0000313" key="21">
    <source>
        <dbReference type="EMBL" id="KAK2710565.1"/>
    </source>
</evidence>
<evidence type="ECO:0000256" key="11">
    <source>
        <dbReference type="ARBA" id="ARBA00022839"/>
    </source>
</evidence>
<evidence type="ECO:0000259" key="20">
    <source>
        <dbReference type="SMART" id="SM01347"/>
    </source>
</evidence>
<keyword evidence="6 16" id="KW-0540">Nuclease</keyword>
<dbReference type="SMART" id="SM01347">
    <property type="entry name" value="Mre11_DNA_bind"/>
    <property type="match status" value="1"/>
</dbReference>
<dbReference type="InterPro" id="IPR004843">
    <property type="entry name" value="Calcineurin-like_PHP"/>
</dbReference>
<evidence type="ECO:0000256" key="3">
    <source>
        <dbReference type="ARBA" id="ARBA00004286"/>
    </source>
</evidence>
<evidence type="ECO:0000256" key="16">
    <source>
        <dbReference type="PIRNR" id="PIRNR000882"/>
    </source>
</evidence>
<dbReference type="GO" id="GO:0007095">
    <property type="term" value="P:mitotic G2 DNA damage checkpoint signaling"/>
    <property type="evidence" value="ECO:0007669"/>
    <property type="project" value="TreeGrafter"/>
</dbReference>
<name>A0AA88L773_ARTSF</name>
<keyword evidence="10 16" id="KW-0378">Hydrolase</keyword>
<dbReference type="PIRSF" id="PIRSF000882">
    <property type="entry name" value="DSB_repair_MRE11"/>
    <property type="match status" value="1"/>
</dbReference>
<comment type="function">
    <text evidence="16">Core component of the MRN complex, which plays a central role in double-strand break (DSB) repair, DNA recombination, maintenance of telomere integrity and meiosis. The MRN complex is involved in the repair of DNA double-strand breaks (DSBs) via homologous recombination (HR), an error-free mechanism which primarily occurs during S and G2 phases. The complex (1) mediates the end resection of damaged DNA, which generates proper single-stranded DNA, a key initial steps in HR, and is (2) required for the recruitment of other repair factors and efficient activation of ATM and ATR upon DNA damage. Within the MRN complex, MRE11 possesses both single-strand endonuclease activity and double-strand-specific 3'-5' exonuclease activity. MRE11 first endonucleolytically cleaves the 5' strand at DNA DSB ends to prevent non-homologous end joining (NHEJ) and licence HR. It then generates a single-stranded DNA gap via 3' to 5' exonucleolytic degradation, which is required for single-strand invasion and recombination.</text>
</comment>
<dbReference type="GO" id="GO:0006303">
    <property type="term" value="P:double-strand break repair via nonhomologous end joining"/>
    <property type="evidence" value="ECO:0007669"/>
    <property type="project" value="TreeGrafter"/>
</dbReference>
<evidence type="ECO:0000256" key="13">
    <source>
        <dbReference type="ARBA" id="ARBA00023211"/>
    </source>
</evidence>
<keyword evidence="13 16" id="KW-0464">Manganese</keyword>
<dbReference type="SUPFAM" id="SSF56300">
    <property type="entry name" value="Metallo-dependent phosphatases"/>
    <property type="match status" value="1"/>
</dbReference>
<evidence type="ECO:0000256" key="5">
    <source>
        <dbReference type="ARBA" id="ARBA00022454"/>
    </source>
</evidence>
<evidence type="ECO:0000256" key="8">
    <source>
        <dbReference type="ARBA" id="ARBA00022759"/>
    </source>
</evidence>
<dbReference type="GO" id="GO:0031573">
    <property type="term" value="P:mitotic intra-S DNA damage checkpoint signaling"/>
    <property type="evidence" value="ECO:0007669"/>
    <property type="project" value="TreeGrafter"/>
</dbReference>
<organism evidence="21 22">
    <name type="scientific">Artemia franciscana</name>
    <name type="common">Brine shrimp</name>
    <name type="synonym">Artemia sanfranciscana</name>
    <dbReference type="NCBI Taxonomy" id="6661"/>
    <lineage>
        <taxon>Eukaryota</taxon>
        <taxon>Metazoa</taxon>
        <taxon>Ecdysozoa</taxon>
        <taxon>Arthropoda</taxon>
        <taxon>Crustacea</taxon>
        <taxon>Branchiopoda</taxon>
        <taxon>Anostraca</taxon>
        <taxon>Artemiidae</taxon>
        <taxon>Artemia</taxon>
    </lineage>
</organism>
<dbReference type="AlphaFoldDB" id="A0AA88L773"/>
<keyword evidence="8 16" id="KW-0255">Endonuclease</keyword>
<evidence type="ECO:0000256" key="10">
    <source>
        <dbReference type="ARBA" id="ARBA00022801"/>
    </source>
</evidence>
<dbReference type="InterPro" id="IPR041796">
    <property type="entry name" value="Mre11_N"/>
</dbReference>
<keyword evidence="9 16" id="KW-0227">DNA damage</keyword>
<dbReference type="GO" id="GO:0008296">
    <property type="term" value="F:3'-5'-DNA exonuclease activity"/>
    <property type="evidence" value="ECO:0007669"/>
    <property type="project" value="InterPro"/>
</dbReference>
<dbReference type="GO" id="GO:0035861">
    <property type="term" value="C:site of double-strand break"/>
    <property type="evidence" value="ECO:0007669"/>
    <property type="project" value="TreeGrafter"/>
</dbReference>
<evidence type="ECO:0000256" key="9">
    <source>
        <dbReference type="ARBA" id="ARBA00022763"/>
    </source>
</evidence>
<dbReference type="Proteomes" id="UP001187531">
    <property type="component" value="Unassembled WGS sequence"/>
</dbReference>
<keyword evidence="22" id="KW-1185">Reference proteome</keyword>
<feature type="region of interest" description="Disordered" evidence="19">
    <location>
        <begin position="546"/>
        <end position="683"/>
    </location>
</feature>
<dbReference type="EMBL" id="JAVRJZ010000016">
    <property type="protein sequence ID" value="KAK2710565.1"/>
    <property type="molecule type" value="Genomic_DNA"/>
</dbReference>
<reference evidence="21" key="1">
    <citation type="submission" date="2023-07" db="EMBL/GenBank/DDBJ databases">
        <title>Chromosome-level genome assembly of Artemia franciscana.</title>
        <authorList>
            <person name="Jo E."/>
        </authorList>
    </citation>
    <scope>NUCLEOTIDE SEQUENCE</scope>
    <source>
        <tissue evidence="21">Whole body</tissue>
    </source>
</reference>
<dbReference type="FunFam" id="3.60.21.10:FF:000011">
    <property type="entry name" value="Double-strand break repair protein"/>
    <property type="match status" value="1"/>
</dbReference>
<proteinExistence type="inferred from homology"/>
<comment type="subcellular location">
    <subcellularLocation>
        <location evidence="3">Chromosome</location>
    </subcellularLocation>
    <subcellularLocation>
        <location evidence="2 16">Nucleus</location>
    </subcellularLocation>
</comment>
<sequence>MITCFRSIQLLTIKERMDSGHLGGDGRDRGMSEDSFNILLATDIHLGFAERDPIRGNDSFITFKEILDIGLREEVDFILLGGDLFHENKPSRQCLQKCMDILRQYVFGPKPIEFEFLSDPEEIFKTAAVKTVNYEDENLNIGMPIFSIHGNHDDPAGLGQFCSLDLLSTAALVNYFGKIESLKEIHVRPLLFRKGEISLALFGLSAIKDDRLHRLFSESKVTFMRPQEDKESWFNLLVLHQNRVAHGPKNHIPESFLPKFMNLVFWGHEHECLVKEEYNQLQDFYVSQPGSSVATSLVPGEMKQKAVGILRLHKNKVFEIEEVPLKTVRPLIIGNLSVTGLSEDTSEEEISDLIAEEINNLIEMSKNKVTGHPDQPTLPLVRLNIEYELESQMISTTLFGRRFQDLVANPSDILKFKKVLPGKQSKEGILDADALEDAFQNASLNERVESLVEDYFKNSEKPLHLLSERGLSEAVRLFTDKEDKDALEKIVEIQMKKTMDYLKKNSTYIEEGSFDDLKSNTDAFLEQFKCERKEKKKDEEDIAELKKELETPKRHRGARTVQDENEEDDDVNFVPTSAARAKLRGRGRGRGETKTRSPKGKARGGGRVTAPVIELEDDVRIEDVDMDETIPPSPPPGRGGRSVGAKRGRTTQSSIKEALSRQSSLPRSSGTTQRRGYNYEDSD</sequence>
<accession>A0AA88L773</accession>
<dbReference type="InterPro" id="IPR029052">
    <property type="entry name" value="Metallo-depent_PP-like"/>
</dbReference>
<evidence type="ECO:0000256" key="14">
    <source>
        <dbReference type="ARBA" id="ARBA00023242"/>
    </source>
</evidence>
<keyword evidence="7" id="KW-0479">Metal-binding</keyword>
<evidence type="ECO:0000256" key="17">
    <source>
        <dbReference type="PIRSR" id="PIRSR000882-1"/>
    </source>
</evidence>
<keyword evidence="15 16" id="KW-0469">Meiosis</keyword>
<evidence type="ECO:0000256" key="1">
    <source>
        <dbReference type="ARBA" id="ARBA00001936"/>
    </source>
</evidence>
<evidence type="ECO:0000256" key="6">
    <source>
        <dbReference type="ARBA" id="ARBA00022722"/>
    </source>
</evidence>
<evidence type="ECO:0000256" key="18">
    <source>
        <dbReference type="RuleBase" id="RU003447"/>
    </source>
</evidence>
<dbReference type="NCBIfam" id="TIGR00583">
    <property type="entry name" value="mre11"/>
    <property type="match status" value="1"/>
</dbReference>
<keyword evidence="14 16" id="KW-0539">Nucleus</keyword>
<gene>
    <name evidence="21" type="ORF">QYM36_011928</name>
</gene>
<keyword evidence="12 16" id="KW-0234">DNA repair</keyword>
<dbReference type="GO" id="GO:0000723">
    <property type="term" value="P:telomere maintenance"/>
    <property type="evidence" value="ECO:0007669"/>
    <property type="project" value="TreeGrafter"/>
</dbReference>
<dbReference type="Pfam" id="PF00149">
    <property type="entry name" value="Metallophos"/>
    <property type="match status" value="1"/>
</dbReference>
<dbReference type="GO" id="GO:0000014">
    <property type="term" value="F:single-stranded DNA endodeoxyribonuclease activity"/>
    <property type="evidence" value="ECO:0007669"/>
    <property type="project" value="TreeGrafter"/>
</dbReference>
<evidence type="ECO:0000256" key="2">
    <source>
        <dbReference type="ARBA" id="ARBA00004123"/>
    </source>
</evidence>
<feature type="compositionally biased region" description="Polar residues" evidence="19">
    <location>
        <begin position="650"/>
        <end position="675"/>
    </location>
</feature>
<evidence type="ECO:0000256" key="4">
    <source>
        <dbReference type="ARBA" id="ARBA00009028"/>
    </source>
</evidence>
<dbReference type="GO" id="GO:0030145">
    <property type="term" value="F:manganese ion binding"/>
    <property type="evidence" value="ECO:0007669"/>
    <property type="project" value="UniProtKB-UniRule"/>
</dbReference>
<dbReference type="GO" id="GO:0097552">
    <property type="term" value="P:mitochondrial double-strand break repair via homologous recombination"/>
    <property type="evidence" value="ECO:0007669"/>
    <property type="project" value="TreeGrafter"/>
</dbReference>
<feature type="domain" description="Mre11 DNA-binding" evidence="20">
    <location>
        <begin position="318"/>
        <end position="478"/>
    </location>
</feature>
<feature type="compositionally biased region" description="Acidic residues" evidence="19">
    <location>
        <begin position="614"/>
        <end position="628"/>
    </location>
</feature>
<keyword evidence="5" id="KW-0158">Chromosome</keyword>
<dbReference type="InterPro" id="IPR003701">
    <property type="entry name" value="Mre11"/>
</dbReference>
<dbReference type="GO" id="GO:0042138">
    <property type="term" value="P:meiotic DNA double-strand break formation"/>
    <property type="evidence" value="ECO:0007669"/>
    <property type="project" value="TreeGrafter"/>
</dbReference>
<dbReference type="InterPro" id="IPR007281">
    <property type="entry name" value="Mre11_DNA-bd"/>
</dbReference>